<evidence type="ECO:0000256" key="3">
    <source>
        <dbReference type="ARBA" id="ARBA00022692"/>
    </source>
</evidence>
<dbReference type="GO" id="GO:0055085">
    <property type="term" value="P:transmembrane transport"/>
    <property type="evidence" value="ECO:0000318"/>
    <property type="project" value="GO_Central"/>
</dbReference>
<dbReference type="Pfam" id="PF00854">
    <property type="entry name" value="PTR2"/>
    <property type="match status" value="1"/>
</dbReference>
<dbReference type="GO" id="GO:0016020">
    <property type="term" value="C:membrane"/>
    <property type="evidence" value="ECO:0000318"/>
    <property type="project" value="GO_Central"/>
</dbReference>
<feature type="transmembrane region" description="Helical" evidence="7">
    <location>
        <begin position="31"/>
        <end position="51"/>
    </location>
</feature>
<dbReference type="EMBL" id="MNCJ02000330">
    <property type="protein sequence ID" value="KAF5764751.1"/>
    <property type="molecule type" value="Genomic_DNA"/>
</dbReference>
<proteinExistence type="inferred from homology"/>
<evidence type="ECO:0000256" key="5">
    <source>
        <dbReference type="ARBA" id="ARBA00023136"/>
    </source>
</evidence>
<dbReference type="PANTHER" id="PTHR11654">
    <property type="entry name" value="OLIGOPEPTIDE TRANSPORTER-RELATED"/>
    <property type="match status" value="1"/>
</dbReference>
<feature type="transmembrane region" description="Helical" evidence="7">
    <location>
        <begin position="222"/>
        <end position="241"/>
    </location>
</feature>
<feature type="transmembrane region" description="Helical" evidence="7">
    <location>
        <begin position="332"/>
        <end position="353"/>
    </location>
</feature>
<dbReference type="OMA" id="WATHVAT"/>
<reference evidence="9" key="2">
    <citation type="submission" date="2017-02" db="EMBL/GenBank/DDBJ databases">
        <title>Sunflower complete genome.</title>
        <authorList>
            <person name="Langlade N."/>
            <person name="Munos S."/>
        </authorList>
    </citation>
    <scope>NUCLEOTIDE SEQUENCE [LARGE SCALE GENOMIC DNA]</scope>
    <source>
        <tissue evidence="9">Leaves</tissue>
    </source>
</reference>
<comment type="subcellular location">
    <subcellularLocation>
        <location evidence="1">Membrane</location>
        <topology evidence="1">Multi-pass membrane protein</topology>
    </subcellularLocation>
</comment>
<dbReference type="EMBL" id="CM007904">
    <property type="protein sequence ID" value="OTF94452.1"/>
    <property type="molecule type" value="Genomic_DNA"/>
</dbReference>
<accession>A0A251S795</accession>
<dbReference type="Proteomes" id="UP000215914">
    <property type="component" value="Chromosome 15"/>
</dbReference>
<evidence type="ECO:0000256" key="6">
    <source>
        <dbReference type="ARBA" id="ARBA00044504"/>
    </source>
</evidence>
<feature type="transmembrane region" description="Helical" evidence="7">
    <location>
        <begin position="467"/>
        <end position="489"/>
    </location>
</feature>
<evidence type="ECO:0000313" key="10">
    <source>
        <dbReference type="Proteomes" id="UP000215914"/>
    </source>
</evidence>
<feature type="transmembrane region" description="Helical" evidence="7">
    <location>
        <begin position="97"/>
        <end position="116"/>
    </location>
</feature>
<comment type="similarity">
    <text evidence="6">Belongs to the major facilitator superfamily. Phosphate:H(+) symporter (TC 2.A.1.9) family.</text>
</comment>
<organism evidence="9 10">
    <name type="scientific">Helianthus annuus</name>
    <name type="common">Common sunflower</name>
    <dbReference type="NCBI Taxonomy" id="4232"/>
    <lineage>
        <taxon>Eukaryota</taxon>
        <taxon>Viridiplantae</taxon>
        <taxon>Streptophyta</taxon>
        <taxon>Embryophyta</taxon>
        <taxon>Tracheophyta</taxon>
        <taxon>Spermatophyta</taxon>
        <taxon>Magnoliopsida</taxon>
        <taxon>eudicotyledons</taxon>
        <taxon>Gunneridae</taxon>
        <taxon>Pentapetalae</taxon>
        <taxon>asterids</taxon>
        <taxon>campanulids</taxon>
        <taxon>Asterales</taxon>
        <taxon>Asteraceae</taxon>
        <taxon>Asteroideae</taxon>
        <taxon>Heliantheae alliance</taxon>
        <taxon>Heliantheae</taxon>
        <taxon>Helianthus</taxon>
    </lineage>
</organism>
<reference evidence="8 10" key="1">
    <citation type="journal article" date="2017" name="Nature">
        <title>The sunflower genome provides insights into oil metabolism, flowering and Asterid evolution.</title>
        <authorList>
            <person name="Badouin H."/>
            <person name="Gouzy J."/>
            <person name="Grassa C.J."/>
            <person name="Murat F."/>
            <person name="Staton S.E."/>
            <person name="Cottret L."/>
            <person name="Lelandais-Briere C."/>
            <person name="Owens G.L."/>
            <person name="Carrere S."/>
            <person name="Mayjonade B."/>
            <person name="Legrand L."/>
            <person name="Gill N."/>
            <person name="Kane N.C."/>
            <person name="Bowers J.E."/>
            <person name="Hubner S."/>
            <person name="Bellec A."/>
            <person name="Berard A."/>
            <person name="Berges H."/>
            <person name="Blanchet N."/>
            <person name="Boniface M.C."/>
            <person name="Brunel D."/>
            <person name="Catrice O."/>
            <person name="Chaidir N."/>
            <person name="Claudel C."/>
            <person name="Donnadieu C."/>
            <person name="Faraut T."/>
            <person name="Fievet G."/>
            <person name="Helmstetter N."/>
            <person name="King M."/>
            <person name="Knapp S.J."/>
            <person name="Lai Z."/>
            <person name="Le Paslier M.C."/>
            <person name="Lippi Y."/>
            <person name="Lorenzon L."/>
            <person name="Mandel J.R."/>
            <person name="Marage G."/>
            <person name="Marchand G."/>
            <person name="Marquand E."/>
            <person name="Bret-Mestries E."/>
            <person name="Morien E."/>
            <person name="Nambeesan S."/>
            <person name="Nguyen T."/>
            <person name="Pegot-Espagnet P."/>
            <person name="Pouilly N."/>
            <person name="Raftis F."/>
            <person name="Sallet E."/>
            <person name="Schiex T."/>
            <person name="Thomas J."/>
            <person name="Vandecasteele C."/>
            <person name="Vares D."/>
            <person name="Vear F."/>
            <person name="Vautrin S."/>
            <person name="Crespi M."/>
            <person name="Mangin B."/>
            <person name="Burke J.M."/>
            <person name="Salse J."/>
            <person name="Munos S."/>
            <person name="Vincourt P."/>
            <person name="Rieseberg L.H."/>
            <person name="Langlade N.B."/>
        </authorList>
    </citation>
    <scope>NUCLEOTIDE SEQUENCE [LARGE SCALE GENOMIC DNA]</scope>
    <source>
        <strain evidence="10">cv. SF193</strain>
        <tissue evidence="8">Leaves</tissue>
    </source>
</reference>
<feature type="transmembrane region" description="Helical" evidence="7">
    <location>
        <begin position="381"/>
        <end position="402"/>
    </location>
</feature>
<dbReference type="OrthoDB" id="8904098at2759"/>
<dbReference type="InParanoid" id="A0A251S795"/>
<dbReference type="InterPro" id="IPR000109">
    <property type="entry name" value="POT_fam"/>
</dbReference>
<dbReference type="GO" id="GO:0022857">
    <property type="term" value="F:transmembrane transporter activity"/>
    <property type="evidence" value="ECO:0000318"/>
    <property type="project" value="GO_Central"/>
</dbReference>
<evidence type="ECO:0000256" key="4">
    <source>
        <dbReference type="ARBA" id="ARBA00022989"/>
    </source>
</evidence>
<feature type="transmembrane region" description="Helical" evidence="7">
    <location>
        <begin position="71"/>
        <end position="90"/>
    </location>
</feature>
<dbReference type="AlphaFoldDB" id="A0A251S795"/>
<reference evidence="8" key="3">
    <citation type="submission" date="2020-06" db="EMBL/GenBank/DDBJ databases">
        <title>Helianthus annuus Genome sequencing and assembly Release 2.</title>
        <authorList>
            <person name="Gouzy J."/>
            <person name="Langlade N."/>
            <person name="Munos S."/>
        </authorList>
    </citation>
    <scope>NUCLEOTIDE SEQUENCE</scope>
    <source>
        <tissue evidence="8">Leaves</tissue>
    </source>
</reference>
<dbReference type="Gramene" id="mRNA:HanXRQr2_Chr15g0695681">
    <property type="protein sequence ID" value="mRNA:HanXRQr2_Chr15g0695681"/>
    <property type="gene ID" value="HanXRQr2_Chr15g0695681"/>
</dbReference>
<feature type="transmembrane region" description="Helical" evidence="7">
    <location>
        <begin position="548"/>
        <end position="566"/>
    </location>
</feature>
<evidence type="ECO:0000313" key="8">
    <source>
        <dbReference type="EMBL" id="KAF5764751.1"/>
    </source>
</evidence>
<feature type="transmembrane region" description="Helical" evidence="7">
    <location>
        <begin position="501"/>
        <end position="521"/>
    </location>
</feature>
<keyword evidence="5 7" id="KW-0472">Membrane</keyword>
<dbReference type="SUPFAM" id="SSF103473">
    <property type="entry name" value="MFS general substrate transporter"/>
    <property type="match status" value="1"/>
</dbReference>
<gene>
    <name evidence="9" type="ORF">HannXRQ_Chr15g0472231</name>
    <name evidence="8" type="ORF">HanXRQr2_Chr15g0695681</name>
</gene>
<keyword evidence="10" id="KW-1185">Reference proteome</keyword>
<feature type="transmembrane region" description="Helical" evidence="7">
    <location>
        <begin position="187"/>
        <end position="210"/>
    </location>
</feature>
<evidence type="ECO:0000256" key="7">
    <source>
        <dbReference type="SAM" id="Phobius"/>
    </source>
</evidence>
<comment type="similarity">
    <text evidence="2">Belongs to the major facilitator superfamily. Proton-dependent oligopeptide transporter (POT/PTR) (TC 2.A.17) family.</text>
</comment>
<feature type="transmembrane region" description="Helical" evidence="7">
    <location>
        <begin position="145"/>
        <end position="166"/>
    </location>
</feature>
<keyword evidence="3 7" id="KW-0812">Transmembrane</keyword>
<dbReference type="InterPro" id="IPR036259">
    <property type="entry name" value="MFS_trans_sf"/>
</dbReference>
<dbReference type="Gene3D" id="1.20.1250.20">
    <property type="entry name" value="MFS general substrate transporter like domains"/>
    <property type="match status" value="1"/>
</dbReference>
<feature type="transmembrane region" description="Helical" evidence="7">
    <location>
        <begin position="414"/>
        <end position="435"/>
    </location>
</feature>
<evidence type="ECO:0000256" key="2">
    <source>
        <dbReference type="ARBA" id="ARBA00005982"/>
    </source>
</evidence>
<name>A0A251S795_HELAN</name>
<evidence type="ECO:0000256" key="1">
    <source>
        <dbReference type="ARBA" id="ARBA00004141"/>
    </source>
</evidence>
<evidence type="ECO:0000313" key="9">
    <source>
        <dbReference type="EMBL" id="OTF94452.1"/>
    </source>
</evidence>
<keyword evidence="4 7" id="KW-1133">Transmembrane helix</keyword>
<sequence>MDLTEKDVFIEGKVDWKGRAATKNKHGGKRAALLIVATFAFENMANIAISGNFVTYFTQVMHYDVSEAANHVTNFMGAGYILSIVMACLADTKIGRFRTLLIAMFLECLGFSLLTLQAHYPNLKPALCNIFLPTSNCEKVSGGKAALLFVAMYLLAVGTGGVKAALPSHGADQFDEKDPKEAKLMSSFFNWLLVGVAAGRLISITFFVWVQDNKGFDWGFGLSLITMFLGAIICIFGLPWYRIYVVQGSSAITEIIQVYVAAVRNRKLQLPKDPTELHEIPMDKEIALHQEFLPHRDVYRWLDKAAIRVQKANQSPSPWKLCTVTQVENAKILLAMVPVFLCSFIMTICLAQLQTFSIQQGVTMDIKLTNSFNMPPASLPVIPIVFLLFLVPIYDQIIVPLLRKFTGIPTGITYLQRVGVGLILSAISMAIAGIMEVKRKNVAKHHNMLDAVPVLQPLPISVFWLSFQYFVFGIADMFTYVGLLEFFYSQAPKSIKSISSCFLWTSMAIGYFMSSVMVKIVNHATKGVTKRGGWLVGNNINRNHLENFYWLLAILSLINFIIYMFVASNYKYRPQSVDDEDEYE</sequence>
<protein>
    <submittedName>
        <fullName evidence="8">Proton-dependent oligopeptide transporter family, major facilitator superfamily</fullName>
    </submittedName>
    <submittedName>
        <fullName evidence="9">Putative proton-dependent oligopeptide transporter family</fullName>
    </submittedName>
</protein>